<evidence type="ECO:0000256" key="4">
    <source>
        <dbReference type="ARBA" id="ARBA00022692"/>
    </source>
</evidence>
<dbReference type="GO" id="GO:0015031">
    <property type="term" value="P:protein transport"/>
    <property type="evidence" value="ECO:0007669"/>
    <property type="project" value="UniProtKB-KW"/>
</dbReference>
<gene>
    <name evidence="12" type="ORF">SAMN02745196_00845</name>
</gene>
<dbReference type="Pfam" id="PF02096">
    <property type="entry name" value="60KD_IMP"/>
    <property type="match status" value="1"/>
</dbReference>
<dbReference type="EMBL" id="FQXP01000003">
    <property type="protein sequence ID" value="SHH57990.1"/>
    <property type="molecule type" value="Genomic_DNA"/>
</dbReference>
<keyword evidence="2" id="KW-0813">Transport</keyword>
<reference evidence="12 13" key="1">
    <citation type="submission" date="2016-11" db="EMBL/GenBank/DDBJ databases">
        <authorList>
            <person name="Jaros S."/>
            <person name="Januszkiewicz K."/>
            <person name="Wedrychowicz H."/>
        </authorList>
    </citation>
    <scope>NUCLEOTIDE SEQUENCE [LARGE SCALE GENOMIC DNA]</scope>
    <source>
        <strain evidence="12 13">DSM 3089</strain>
    </source>
</reference>
<evidence type="ECO:0000259" key="11">
    <source>
        <dbReference type="Pfam" id="PF02096"/>
    </source>
</evidence>
<name>A0A1M5U529_9CLOT</name>
<feature type="transmembrane region" description="Helical" evidence="10">
    <location>
        <begin position="22"/>
        <end position="42"/>
    </location>
</feature>
<dbReference type="PRINTS" id="PR00701">
    <property type="entry name" value="60KDINNERMP"/>
</dbReference>
<dbReference type="PANTHER" id="PTHR12428:SF65">
    <property type="entry name" value="CYTOCHROME C OXIDASE ASSEMBLY PROTEIN COX18, MITOCHONDRIAL"/>
    <property type="match status" value="1"/>
</dbReference>
<dbReference type="GO" id="GO:0032977">
    <property type="term" value="F:membrane insertase activity"/>
    <property type="evidence" value="ECO:0007669"/>
    <property type="project" value="InterPro"/>
</dbReference>
<keyword evidence="5" id="KW-0653">Protein transport</keyword>
<proteinExistence type="inferred from homology"/>
<organism evidence="12 13">
    <name type="scientific">Clostridium collagenovorans DSM 3089</name>
    <dbReference type="NCBI Taxonomy" id="1121306"/>
    <lineage>
        <taxon>Bacteria</taxon>
        <taxon>Bacillati</taxon>
        <taxon>Bacillota</taxon>
        <taxon>Clostridia</taxon>
        <taxon>Eubacteriales</taxon>
        <taxon>Clostridiaceae</taxon>
        <taxon>Clostridium</taxon>
    </lineage>
</organism>
<accession>A0A1M5U529</accession>
<evidence type="ECO:0000256" key="10">
    <source>
        <dbReference type="SAM" id="Phobius"/>
    </source>
</evidence>
<keyword evidence="6 10" id="KW-1133">Transmembrane helix</keyword>
<dbReference type="NCBIfam" id="TIGR03592">
    <property type="entry name" value="yidC_oxa1_cterm"/>
    <property type="match status" value="1"/>
</dbReference>
<keyword evidence="3" id="KW-1003">Cell membrane</keyword>
<dbReference type="OrthoDB" id="2380676at2"/>
<evidence type="ECO:0000256" key="6">
    <source>
        <dbReference type="ARBA" id="ARBA00022989"/>
    </source>
</evidence>
<dbReference type="RefSeq" id="WP_072830351.1">
    <property type="nucleotide sequence ID" value="NZ_FQXP01000003.1"/>
</dbReference>
<evidence type="ECO:0000256" key="9">
    <source>
        <dbReference type="RuleBase" id="RU003945"/>
    </source>
</evidence>
<sequence length="213" mass="23908">MDIIINILKGILDILISFTGDLGIAIVILTLVIKICLLPLSLKQKKSIEKQQQAPMEIEKIKAKYKNNSRELDKRLQEYSKESMKNLSGCLGMFIQLPIIYALFNVFSNLNISSGSILIPWVSSLGLHDNYFIVPIIYVLTMLAPNLISYIPYFNVKGKAALNKANMISTIFIGLMFTMKTPVALGLYFISSSLFSLIEEIGYRIYSKNKVAA</sequence>
<evidence type="ECO:0000256" key="1">
    <source>
        <dbReference type="ARBA" id="ARBA00004651"/>
    </source>
</evidence>
<evidence type="ECO:0000256" key="5">
    <source>
        <dbReference type="ARBA" id="ARBA00022927"/>
    </source>
</evidence>
<dbReference type="GO" id="GO:0005886">
    <property type="term" value="C:plasma membrane"/>
    <property type="evidence" value="ECO:0007669"/>
    <property type="project" value="UniProtKB-SubCell"/>
</dbReference>
<feature type="transmembrane region" description="Helical" evidence="10">
    <location>
        <begin position="132"/>
        <end position="153"/>
    </location>
</feature>
<feature type="transmembrane region" description="Helical" evidence="10">
    <location>
        <begin position="165"/>
        <end position="190"/>
    </location>
</feature>
<evidence type="ECO:0000256" key="8">
    <source>
        <dbReference type="ARBA" id="ARBA00023186"/>
    </source>
</evidence>
<dbReference type="PANTHER" id="PTHR12428">
    <property type="entry name" value="OXA1"/>
    <property type="match status" value="1"/>
</dbReference>
<feature type="domain" description="Membrane insertase YidC/Oxa/ALB C-terminal" evidence="11">
    <location>
        <begin position="23"/>
        <end position="200"/>
    </location>
</feature>
<evidence type="ECO:0000256" key="7">
    <source>
        <dbReference type="ARBA" id="ARBA00023136"/>
    </source>
</evidence>
<dbReference type="AlphaFoldDB" id="A0A1M5U529"/>
<keyword evidence="8" id="KW-0143">Chaperone</keyword>
<dbReference type="GO" id="GO:0051205">
    <property type="term" value="P:protein insertion into membrane"/>
    <property type="evidence" value="ECO:0007669"/>
    <property type="project" value="TreeGrafter"/>
</dbReference>
<protein>
    <submittedName>
        <fullName evidence="12">Membrane protein insertase, YidC/Oxa1 family, C-terminal domain-containing protein</fullName>
    </submittedName>
</protein>
<dbReference type="CDD" id="cd20070">
    <property type="entry name" value="5TM_YidC_Alb3"/>
    <property type="match status" value="1"/>
</dbReference>
<feature type="transmembrane region" description="Helical" evidence="10">
    <location>
        <begin position="90"/>
        <end position="112"/>
    </location>
</feature>
<keyword evidence="13" id="KW-1185">Reference proteome</keyword>
<dbReference type="Proteomes" id="UP000184526">
    <property type="component" value="Unassembled WGS sequence"/>
</dbReference>
<comment type="subcellular location">
    <subcellularLocation>
        <location evidence="1">Cell membrane</location>
        <topology evidence="1">Multi-pass membrane protein</topology>
    </subcellularLocation>
    <subcellularLocation>
        <location evidence="9">Membrane</location>
        <topology evidence="9">Multi-pass membrane protein</topology>
    </subcellularLocation>
</comment>
<comment type="similarity">
    <text evidence="9">Belongs to the OXA1/ALB3/YidC family.</text>
</comment>
<evidence type="ECO:0000256" key="3">
    <source>
        <dbReference type="ARBA" id="ARBA00022475"/>
    </source>
</evidence>
<dbReference type="InterPro" id="IPR001708">
    <property type="entry name" value="YidC/ALB3/OXA1/COX18"/>
</dbReference>
<evidence type="ECO:0000256" key="2">
    <source>
        <dbReference type="ARBA" id="ARBA00022448"/>
    </source>
</evidence>
<dbReference type="InterPro" id="IPR028055">
    <property type="entry name" value="YidC/Oxa/ALB_C"/>
</dbReference>
<keyword evidence="7 10" id="KW-0472">Membrane</keyword>
<evidence type="ECO:0000313" key="13">
    <source>
        <dbReference type="Proteomes" id="UP000184526"/>
    </source>
</evidence>
<evidence type="ECO:0000313" key="12">
    <source>
        <dbReference type="EMBL" id="SHH57990.1"/>
    </source>
</evidence>
<dbReference type="STRING" id="1121306.SAMN02745196_00845"/>
<dbReference type="InterPro" id="IPR047196">
    <property type="entry name" value="YidC_ALB_C"/>
</dbReference>
<keyword evidence="4 9" id="KW-0812">Transmembrane</keyword>